<feature type="region of interest" description="Disordered" evidence="7">
    <location>
        <begin position="902"/>
        <end position="925"/>
    </location>
</feature>
<keyword evidence="1" id="KW-0690">Ribosome biogenesis</keyword>
<dbReference type="PANTHER" id="PTHR13389">
    <property type="entry name" value="PUMILIO HOMOLOG 3"/>
    <property type="match status" value="1"/>
</dbReference>
<dbReference type="SUPFAM" id="SSF48371">
    <property type="entry name" value="ARM repeat"/>
    <property type="match status" value="1"/>
</dbReference>
<dbReference type="PROSITE" id="PS50303">
    <property type="entry name" value="PUM_HD"/>
    <property type="match status" value="1"/>
</dbReference>
<name>A0A1L9P7M5_ASPVE</name>
<keyword evidence="4" id="KW-0694">RNA-binding</keyword>
<dbReference type="GO" id="GO:0003729">
    <property type="term" value="F:mRNA binding"/>
    <property type="evidence" value="ECO:0007669"/>
    <property type="project" value="TreeGrafter"/>
</dbReference>
<reference evidence="10" key="1">
    <citation type="journal article" date="2017" name="Genome Biol.">
        <title>Comparative genomics reveals high biological diversity and specific adaptations in the industrially and medically important fungal genus Aspergillus.</title>
        <authorList>
            <person name="de Vries R.P."/>
            <person name="Riley R."/>
            <person name="Wiebenga A."/>
            <person name="Aguilar-Osorio G."/>
            <person name="Amillis S."/>
            <person name="Uchima C.A."/>
            <person name="Anderluh G."/>
            <person name="Asadollahi M."/>
            <person name="Askin M."/>
            <person name="Barry K."/>
            <person name="Battaglia E."/>
            <person name="Bayram O."/>
            <person name="Benocci T."/>
            <person name="Braus-Stromeyer S.A."/>
            <person name="Caldana C."/>
            <person name="Canovas D."/>
            <person name="Cerqueira G.C."/>
            <person name="Chen F."/>
            <person name="Chen W."/>
            <person name="Choi C."/>
            <person name="Clum A."/>
            <person name="Dos Santos R.A."/>
            <person name="Damasio A.R."/>
            <person name="Diallinas G."/>
            <person name="Emri T."/>
            <person name="Fekete E."/>
            <person name="Flipphi M."/>
            <person name="Freyberg S."/>
            <person name="Gallo A."/>
            <person name="Gournas C."/>
            <person name="Habgood R."/>
            <person name="Hainaut M."/>
            <person name="Harispe M.L."/>
            <person name="Henrissat B."/>
            <person name="Hilden K.S."/>
            <person name="Hope R."/>
            <person name="Hossain A."/>
            <person name="Karabika E."/>
            <person name="Karaffa L."/>
            <person name="Karanyi Z."/>
            <person name="Krasevec N."/>
            <person name="Kuo A."/>
            <person name="Kusch H."/>
            <person name="LaButti K."/>
            <person name="Lagendijk E.L."/>
            <person name="Lapidus A."/>
            <person name="Levasseur A."/>
            <person name="Lindquist E."/>
            <person name="Lipzen A."/>
            <person name="Logrieco A.F."/>
            <person name="MacCabe A."/>
            <person name="Maekelae M.R."/>
            <person name="Malavazi I."/>
            <person name="Melin P."/>
            <person name="Meyer V."/>
            <person name="Mielnichuk N."/>
            <person name="Miskei M."/>
            <person name="Molnar A.P."/>
            <person name="Mule G."/>
            <person name="Ngan C.Y."/>
            <person name="Orejas M."/>
            <person name="Orosz E."/>
            <person name="Ouedraogo J.P."/>
            <person name="Overkamp K.M."/>
            <person name="Park H.-S."/>
            <person name="Perrone G."/>
            <person name="Piumi F."/>
            <person name="Punt P.J."/>
            <person name="Ram A.F."/>
            <person name="Ramon A."/>
            <person name="Rauscher S."/>
            <person name="Record E."/>
            <person name="Riano-Pachon D.M."/>
            <person name="Robert V."/>
            <person name="Roehrig J."/>
            <person name="Ruller R."/>
            <person name="Salamov A."/>
            <person name="Salih N.S."/>
            <person name="Samson R.A."/>
            <person name="Sandor E."/>
            <person name="Sanguinetti M."/>
            <person name="Schuetze T."/>
            <person name="Sepcic K."/>
            <person name="Shelest E."/>
            <person name="Sherlock G."/>
            <person name="Sophianopoulou V."/>
            <person name="Squina F.M."/>
            <person name="Sun H."/>
            <person name="Susca A."/>
            <person name="Todd R.B."/>
            <person name="Tsang A."/>
            <person name="Unkles S.E."/>
            <person name="van de Wiele N."/>
            <person name="van Rossen-Uffink D."/>
            <person name="Oliveira J.V."/>
            <person name="Vesth T.C."/>
            <person name="Visser J."/>
            <person name="Yu J.-H."/>
            <person name="Zhou M."/>
            <person name="Andersen M.R."/>
            <person name="Archer D.B."/>
            <person name="Baker S.E."/>
            <person name="Benoit I."/>
            <person name="Brakhage A.A."/>
            <person name="Braus G.H."/>
            <person name="Fischer R."/>
            <person name="Frisvad J.C."/>
            <person name="Goldman G.H."/>
            <person name="Houbraken J."/>
            <person name="Oakley B."/>
            <person name="Pocsi I."/>
            <person name="Scazzocchio C."/>
            <person name="Seiboth B."/>
            <person name="vanKuyk P.A."/>
            <person name="Wortman J."/>
            <person name="Dyer P.S."/>
            <person name="Grigoriev I.V."/>
        </authorList>
    </citation>
    <scope>NUCLEOTIDE SEQUENCE [LARGE SCALE GENOMIC DNA]</scope>
    <source>
        <strain evidence="10">CBS 583.65</strain>
    </source>
</reference>
<dbReference type="InterPro" id="IPR001313">
    <property type="entry name" value="Pumilio_RNA-bd_rpt"/>
</dbReference>
<evidence type="ECO:0000256" key="2">
    <source>
        <dbReference type="ARBA" id="ARBA00022552"/>
    </source>
</evidence>
<feature type="compositionally biased region" description="Low complexity" evidence="7">
    <location>
        <begin position="75"/>
        <end position="87"/>
    </location>
</feature>
<evidence type="ECO:0000256" key="4">
    <source>
        <dbReference type="ARBA" id="ARBA00022884"/>
    </source>
</evidence>
<keyword evidence="2" id="KW-0698">rRNA processing</keyword>
<feature type="region of interest" description="Disordered" evidence="7">
    <location>
        <begin position="116"/>
        <end position="383"/>
    </location>
</feature>
<feature type="domain" description="PUM-HD" evidence="8">
    <location>
        <begin position="386"/>
        <end position="764"/>
    </location>
</feature>
<dbReference type="InterPro" id="IPR012959">
    <property type="entry name" value="CPL_dom"/>
</dbReference>
<evidence type="ECO:0000256" key="1">
    <source>
        <dbReference type="ARBA" id="ARBA00022517"/>
    </source>
</evidence>
<dbReference type="EMBL" id="KV878125">
    <property type="protein sequence ID" value="OJI97502.1"/>
    <property type="molecule type" value="Genomic_DNA"/>
</dbReference>
<dbReference type="PANTHER" id="PTHR13389:SF0">
    <property type="entry name" value="PUMILIO HOMOLOG 3"/>
    <property type="match status" value="1"/>
</dbReference>
<evidence type="ECO:0000259" key="8">
    <source>
        <dbReference type="PROSITE" id="PS50303"/>
    </source>
</evidence>
<feature type="compositionally biased region" description="Basic residues" evidence="7">
    <location>
        <begin position="271"/>
        <end position="282"/>
    </location>
</feature>
<dbReference type="Proteomes" id="UP000184073">
    <property type="component" value="Unassembled WGS sequence"/>
</dbReference>
<keyword evidence="3" id="KW-0677">Repeat</keyword>
<dbReference type="RefSeq" id="XP_040663265.1">
    <property type="nucleotide sequence ID" value="XM_040814172.1"/>
</dbReference>
<feature type="compositionally biased region" description="Acidic residues" evidence="7">
    <location>
        <begin position="153"/>
        <end position="169"/>
    </location>
</feature>
<dbReference type="InterPro" id="IPR011989">
    <property type="entry name" value="ARM-like"/>
</dbReference>
<dbReference type="InterPro" id="IPR040059">
    <property type="entry name" value="PUM3"/>
</dbReference>
<dbReference type="InterPro" id="IPR033133">
    <property type="entry name" value="PUM-HD"/>
</dbReference>
<evidence type="ECO:0000256" key="6">
    <source>
        <dbReference type="PROSITE-ProRule" id="PRU00317"/>
    </source>
</evidence>
<evidence type="ECO:0000256" key="7">
    <source>
        <dbReference type="SAM" id="MobiDB-lite"/>
    </source>
</evidence>
<organism evidence="9 10">
    <name type="scientific">Aspergillus versicolor CBS 583.65</name>
    <dbReference type="NCBI Taxonomy" id="1036611"/>
    <lineage>
        <taxon>Eukaryota</taxon>
        <taxon>Fungi</taxon>
        <taxon>Dikarya</taxon>
        <taxon>Ascomycota</taxon>
        <taxon>Pezizomycotina</taxon>
        <taxon>Eurotiomycetes</taxon>
        <taxon>Eurotiomycetidae</taxon>
        <taxon>Eurotiales</taxon>
        <taxon>Aspergillaceae</taxon>
        <taxon>Aspergillus</taxon>
        <taxon>Aspergillus subgen. Nidulantes</taxon>
    </lineage>
</organism>
<feature type="compositionally biased region" description="Low complexity" evidence="7">
    <location>
        <begin position="249"/>
        <end position="258"/>
    </location>
</feature>
<feature type="compositionally biased region" description="Acidic residues" evidence="7">
    <location>
        <begin position="286"/>
        <end position="337"/>
    </location>
</feature>
<evidence type="ECO:0000313" key="9">
    <source>
        <dbReference type="EMBL" id="OJI97502.1"/>
    </source>
</evidence>
<dbReference type="AlphaFoldDB" id="A0A1L9P7M5"/>
<dbReference type="GO" id="GO:0006364">
    <property type="term" value="P:rRNA processing"/>
    <property type="evidence" value="ECO:0007669"/>
    <property type="project" value="UniProtKB-KW"/>
</dbReference>
<dbReference type="Gene3D" id="1.25.10.10">
    <property type="entry name" value="Leucine-rich Repeat Variant"/>
    <property type="match status" value="1"/>
</dbReference>
<feature type="compositionally biased region" description="Basic and acidic residues" evidence="7">
    <location>
        <begin position="349"/>
        <end position="376"/>
    </location>
</feature>
<proteinExistence type="predicted"/>
<dbReference type="STRING" id="1036611.A0A1L9P7M5"/>
<protein>
    <recommendedName>
        <fullName evidence="8">PUM-HD domain-containing protein</fullName>
    </recommendedName>
</protein>
<dbReference type="PROSITE" id="PS50302">
    <property type="entry name" value="PUM"/>
    <property type="match status" value="1"/>
</dbReference>
<feature type="region of interest" description="Disordered" evidence="7">
    <location>
        <begin position="1"/>
        <end position="96"/>
    </location>
</feature>
<gene>
    <name evidence="9" type="ORF">ASPVEDRAFT_49495</name>
</gene>
<feature type="repeat" description="Pumilio" evidence="6">
    <location>
        <begin position="451"/>
        <end position="486"/>
    </location>
</feature>
<feature type="compositionally biased region" description="Polar residues" evidence="7">
    <location>
        <begin position="126"/>
        <end position="143"/>
    </location>
</feature>
<dbReference type="Pfam" id="PF08144">
    <property type="entry name" value="CPL"/>
    <property type="match status" value="1"/>
</dbReference>
<dbReference type="GO" id="GO:0006417">
    <property type="term" value="P:regulation of translation"/>
    <property type="evidence" value="ECO:0007669"/>
    <property type="project" value="TreeGrafter"/>
</dbReference>
<comment type="function">
    <text evidence="5">RNA-binding nucleolar protein required for pre-rRNA processing. Involved in production of 18S rRNA and assembly of small ribosomal subunit.</text>
</comment>
<evidence type="ECO:0000313" key="10">
    <source>
        <dbReference type="Proteomes" id="UP000184073"/>
    </source>
</evidence>
<evidence type="ECO:0000256" key="5">
    <source>
        <dbReference type="ARBA" id="ARBA00024893"/>
    </source>
</evidence>
<feature type="compositionally biased region" description="Basic and acidic residues" evidence="7">
    <location>
        <begin position="20"/>
        <end position="34"/>
    </location>
</feature>
<dbReference type="VEuPathDB" id="FungiDB:ASPVEDRAFT_49495"/>
<sequence length="925" mass="104014">MPPFLNFLGRKPINPNGGEADLHPDTRLSEDSHRSTPLSIGKSQETEPPEYKLSVVDCNGAYLPPSPPEKESFWRKSGMSRSSSNHRSLVDENEPFSISRESFDSYRRSFDISARSPITYPDAMPSRTSLDSRFSRVTSSSGQRLGDRPTPESMEEDNFEDVGLNDDDDAKPKKRGIFSRFGDFSNDAGGIKQASHIGFHLPHRKKGPQAPPSSEMRPIKSAVASEVSEEVKRRVDTGDDRNGKRTKTKTAVSTKSKSLPVKTQKDSKTVKSGKKDKKVSKKKPVEEEEDDFSDEDDDFDVDNVSDSEIEDGDDAEDDVEMDDIDAEDDDEEDEDVEVKDKKKLSSKSQESEEAKNKTSSRESHIKQKALQQERKAAKPNADQIARSKKLWERLRRKSHVPLEERKKLIAELFDIITGRVKDFVFKHDSVRVIQTALKYANVEQRKQIARELKGSYVELAQSKYAKFLIGKLIVHCDSEIRDLIIAEFYGKVKRLIRHPEGSWILDDIYRTVATQEQQANLLREWYGAEFAIFRDNSNKTPTADLSKIIEDEPAKRSPIMHFLLELINQLIQKKTTGFTMLHDAMLQYFLTVKPGTAEANEFIELIKGDEEGDLVKNLAFTKSGARLMCLALAYSNAKDRKQLTRFYKDTIKMMAGDLHGHLVILAAYEVIDDTKLTSKLIFPELLNQNISDEEARNEELLYQSTDLTARIPILYPFASNNKLKWLLPEGDNAVLDEIREIRKETSKKDPSVRRQELVKAASPTILDFITARADALLETSFGCQFLAEVLFDADPSDGKKDAALAAVAEAAKSRSDTKDSPFVGRMLKSLVQGGRFNSAEKKVEKVSPPLNFHGLLYEQIGKEVMAWATGSNVYVIVALTESDDFEKKSELLKALKKGKKALEQASKTEKGPASSGAKLLLEKIA</sequence>
<evidence type="ECO:0000256" key="3">
    <source>
        <dbReference type="ARBA" id="ARBA00022737"/>
    </source>
</evidence>
<dbReference type="GO" id="GO:0005730">
    <property type="term" value="C:nucleolus"/>
    <property type="evidence" value="ECO:0007669"/>
    <property type="project" value="TreeGrafter"/>
</dbReference>
<dbReference type="SMART" id="SM00025">
    <property type="entry name" value="Pumilio"/>
    <property type="match status" value="4"/>
</dbReference>
<dbReference type="InterPro" id="IPR016024">
    <property type="entry name" value="ARM-type_fold"/>
</dbReference>
<feature type="compositionally biased region" description="Basic and acidic residues" evidence="7">
    <location>
        <begin position="229"/>
        <end position="243"/>
    </location>
</feature>
<keyword evidence="10" id="KW-1185">Reference proteome</keyword>
<dbReference type="GeneID" id="63729683"/>
<accession>A0A1L9P7M5</accession>
<dbReference type="OrthoDB" id="497380at2759"/>